<dbReference type="PROSITE" id="PS50887">
    <property type="entry name" value="GGDEF"/>
    <property type="match status" value="1"/>
</dbReference>
<dbReference type="RefSeq" id="WP_089347180.1">
    <property type="nucleotide sequence ID" value="NZ_BJUM01000022.1"/>
</dbReference>
<dbReference type="SMART" id="SM00267">
    <property type="entry name" value="GGDEF"/>
    <property type="match status" value="1"/>
</dbReference>
<reference evidence="4 5" key="1">
    <citation type="submission" date="2019-07" db="EMBL/GenBank/DDBJ databases">
        <title>Whole genome shotgun sequence of Pseudoalteromonas espejiana NBRC 102222.</title>
        <authorList>
            <person name="Hosoyama A."/>
            <person name="Uohara A."/>
            <person name="Ohji S."/>
            <person name="Ichikawa N."/>
        </authorList>
    </citation>
    <scope>NUCLEOTIDE SEQUENCE [LARGE SCALE GENOMIC DNA]</scope>
    <source>
        <strain evidence="4 5">NBRC 102222</strain>
    </source>
</reference>
<dbReference type="InterPro" id="IPR029787">
    <property type="entry name" value="Nucleotide_cyclase"/>
</dbReference>
<sequence length="884" mass="99513">MLKDGYESAFKLDTNTRLLHEFMDNKRYPKGTFKKQFLAYLLEKYANTPIDVLVVTDNSALNWVNANRAVFLPLVPIVYSGINQVTPEILALKNSTGVFENRDLAQTVFDIKAMSKQNNLLVVSDSSITGKINSSKIYDIYNHPNAPEHIYLIEDLTENSIASVINSYPQKTPILVIGQLIDPKQHNGLLSWHITSQLLANYASGPIFTIAQASLQNGATGADELDGVQHAMQASKLVKLLLNNTEIDKVKPILNAQTTWMLDAQLLKEFEIAKVDIPKPHTLINEDATFYQKYKLYVWVVIAAFSISLCIIAMMAEIIRRGRQTQKLLNINKERYKDLAHAGANIFWETNTQDKLCYISGDTQLFFYLPQQNMLGQSLLSLMKNNPHIEFPVNDYQQAQDTFQPLDNLIFKVKPTNQDLKILMLIAKPIYALNNNFTGYRGIIKDITQQHRLSEQVAYAAAYDQLTGLMNRHTFNQHLKKHLPTKSNNQVHSFLCMLDLDRFKLVNDSAGHLVGDAMLCEVTTLIMQSINKGDLLARLGGDEFALVINASNLPHAQLTCEKIINAVKCYKFTWNERIFDTGISIGMVPISYGLNATELLSMADIACYKAKELGRGRVFITDQNNNNLFNEALQIGYIANISQAIANKQFFLVKQLIQPLYKNPNAQSHYEILIRFKALDGTLIPPDLFIPATEKNGLITLIDHWVISTLLLNYHAFFPQGDTLVSINLSGISLSDEQFVQELIKLVKNSDVPAHNICFEITETAAISQIFKVQKFIAEMKTLGIKFALDDFGSGAPTFEYLKNLPADYLKIDGSLIKNIERSEIDQEIVKSINAIAHMMGMQTIAEFVENEQINNILYKIGINYAQGYQFGKPCPCDPSLLTG</sequence>
<feature type="domain" description="GGDEF" evidence="3">
    <location>
        <begin position="491"/>
        <end position="623"/>
    </location>
</feature>
<feature type="transmembrane region" description="Helical" evidence="1">
    <location>
        <begin position="296"/>
        <end position="319"/>
    </location>
</feature>
<dbReference type="NCBIfam" id="TIGR00254">
    <property type="entry name" value="GGDEF"/>
    <property type="match status" value="1"/>
</dbReference>
<feature type="domain" description="EAL" evidence="2">
    <location>
        <begin position="634"/>
        <end position="884"/>
    </location>
</feature>
<comment type="caution">
    <text evidence="4">The sequence shown here is derived from an EMBL/GenBank/DDBJ whole genome shotgun (WGS) entry which is preliminary data.</text>
</comment>
<evidence type="ECO:0000313" key="5">
    <source>
        <dbReference type="Proteomes" id="UP000321419"/>
    </source>
</evidence>
<dbReference type="AlphaFoldDB" id="A0A510XY34"/>
<dbReference type="Gene3D" id="3.30.450.20">
    <property type="entry name" value="PAS domain"/>
    <property type="match status" value="1"/>
</dbReference>
<dbReference type="PANTHER" id="PTHR44757:SF4">
    <property type="entry name" value="DIGUANYLATE CYCLASE DGCE-RELATED"/>
    <property type="match status" value="1"/>
</dbReference>
<dbReference type="InterPro" id="IPR035919">
    <property type="entry name" value="EAL_sf"/>
</dbReference>
<dbReference type="InterPro" id="IPR052155">
    <property type="entry name" value="Biofilm_reg_signaling"/>
</dbReference>
<dbReference type="InterPro" id="IPR000160">
    <property type="entry name" value="GGDEF_dom"/>
</dbReference>
<keyword evidence="5" id="KW-1185">Reference proteome</keyword>
<gene>
    <name evidence="4" type="ORF">PES01_23860</name>
</gene>
<dbReference type="CDD" id="cd01949">
    <property type="entry name" value="GGDEF"/>
    <property type="match status" value="1"/>
</dbReference>
<dbReference type="Pfam" id="PF00990">
    <property type="entry name" value="GGDEF"/>
    <property type="match status" value="1"/>
</dbReference>
<dbReference type="Gene3D" id="3.20.20.450">
    <property type="entry name" value="EAL domain"/>
    <property type="match status" value="1"/>
</dbReference>
<evidence type="ECO:0008006" key="6">
    <source>
        <dbReference type="Google" id="ProtNLM"/>
    </source>
</evidence>
<proteinExistence type="predicted"/>
<dbReference type="PANTHER" id="PTHR44757">
    <property type="entry name" value="DIGUANYLATE CYCLASE DGCP"/>
    <property type="match status" value="1"/>
</dbReference>
<keyword evidence="1" id="KW-0812">Transmembrane</keyword>
<dbReference type="SUPFAM" id="SSF55073">
    <property type="entry name" value="Nucleotide cyclase"/>
    <property type="match status" value="1"/>
</dbReference>
<evidence type="ECO:0000313" key="4">
    <source>
        <dbReference type="EMBL" id="GEK55541.1"/>
    </source>
</evidence>
<protein>
    <recommendedName>
        <fullName evidence="6">GGDEF-domain containing protein</fullName>
    </recommendedName>
</protein>
<name>A0A510XY34_9GAMM</name>
<dbReference type="CDD" id="cd01948">
    <property type="entry name" value="EAL"/>
    <property type="match status" value="1"/>
</dbReference>
<keyword evidence="1" id="KW-1133">Transmembrane helix</keyword>
<dbReference type="Proteomes" id="UP000321419">
    <property type="component" value="Unassembled WGS sequence"/>
</dbReference>
<dbReference type="PROSITE" id="PS50883">
    <property type="entry name" value="EAL"/>
    <property type="match status" value="1"/>
</dbReference>
<evidence type="ECO:0000256" key="1">
    <source>
        <dbReference type="SAM" id="Phobius"/>
    </source>
</evidence>
<dbReference type="SUPFAM" id="SSF141868">
    <property type="entry name" value="EAL domain-like"/>
    <property type="match status" value="1"/>
</dbReference>
<keyword evidence="1" id="KW-0472">Membrane</keyword>
<evidence type="ECO:0000259" key="2">
    <source>
        <dbReference type="PROSITE" id="PS50883"/>
    </source>
</evidence>
<dbReference type="InterPro" id="IPR043128">
    <property type="entry name" value="Rev_trsase/Diguanyl_cyclase"/>
</dbReference>
<accession>A0A510XY34</accession>
<organism evidence="4 5">
    <name type="scientific">Pseudoalteromonas espejiana</name>
    <dbReference type="NCBI Taxonomy" id="28107"/>
    <lineage>
        <taxon>Bacteria</taxon>
        <taxon>Pseudomonadati</taxon>
        <taxon>Pseudomonadota</taxon>
        <taxon>Gammaproteobacteria</taxon>
        <taxon>Alteromonadales</taxon>
        <taxon>Pseudoalteromonadaceae</taxon>
        <taxon>Pseudoalteromonas</taxon>
    </lineage>
</organism>
<dbReference type="Gene3D" id="3.30.70.270">
    <property type="match status" value="1"/>
</dbReference>
<dbReference type="EMBL" id="BJUM01000022">
    <property type="protein sequence ID" value="GEK55541.1"/>
    <property type="molecule type" value="Genomic_DNA"/>
</dbReference>
<evidence type="ECO:0000259" key="3">
    <source>
        <dbReference type="PROSITE" id="PS50887"/>
    </source>
</evidence>
<dbReference type="Pfam" id="PF00563">
    <property type="entry name" value="EAL"/>
    <property type="match status" value="1"/>
</dbReference>
<dbReference type="OrthoDB" id="9816034at2"/>
<dbReference type="InterPro" id="IPR001633">
    <property type="entry name" value="EAL_dom"/>
</dbReference>
<dbReference type="SMART" id="SM00052">
    <property type="entry name" value="EAL"/>
    <property type="match status" value="1"/>
</dbReference>